<gene>
    <name evidence="4" type="ORF">BJY01DRAFT_249404</name>
</gene>
<proteinExistence type="inferred from homology"/>
<dbReference type="SUPFAM" id="SSF50129">
    <property type="entry name" value="GroES-like"/>
    <property type="match status" value="1"/>
</dbReference>
<name>A0ABR4JPJ2_9EURO</name>
<dbReference type="InterPro" id="IPR036291">
    <property type="entry name" value="NAD(P)-bd_dom_sf"/>
</dbReference>
<dbReference type="Proteomes" id="UP001610446">
    <property type="component" value="Unassembled WGS sequence"/>
</dbReference>
<sequence length="340" mass="35989">MPPNTAAYLPSAKARLTLLPTERRYPDETEIVVRTSAVAINQIDWKIQFAPWTEFPYPLVLGEDVAGTVVETGSCVTRFKRGDRVIGHAVGIFSGDERHGAFQEFVVLEENMACVFPASIGFEKGVVLPLGVSTASAALFAKKGEQGLGLPRPELEPVKNGGTVLVWGGTTSVGSNAIQLAVASGCEVVATAGAKNFEYARRLGAATVVDYKSKTVVQDVVAAFQGRRLVGAFDTVGSEDSKKATVAVVEQVEGEKIAATVDEFEDLPEGIMGVGVMAVSIRENEVSEMVYGDYLPKALAAGKYQTAPDPYIAGIGLGAIQGAFEAQKKASARKVVVTIF</sequence>
<evidence type="ECO:0000259" key="3">
    <source>
        <dbReference type="SMART" id="SM00829"/>
    </source>
</evidence>
<dbReference type="InterPro" id="IPR013149">
    <property type="entry name" value="ADH-like_C"/>
</dbReference>
<evidence type="ECO:0000256" key="2">
    <source>
        <dbReference type="ARBA" id="ARBA00023002"/>
    </source>
</evidence>
<feature type="domain" description="Enoyl reductase (ER)" evidence="3">
    <location>
        <begin position="11"/>
        <end position="337"/>
    </location>
</feature>
<dbReference type="InterPro" id="IPR011032">
    <property type="entry name" value="GroES-like_sf"/>
</dbReference>
<comment type="similarity">
    <text evidence="1">Belongs to the zinc-containing alcohol dehydrogenase family.</text>
</comment>
<dbReference type="EMBL" id="JBFXLU010000106">
    <property type="protein sequence ID" value="KAL2841736.1"/>
    <property type="molecule type" value="Genomic_DNA"/>
</dbReference>
<dbReference type="InterPro" id="IPR013154">
    <property type="entry name" value="ADH-like_N"/>
</dbReference>
<accession>A0ABR4JPJ2</accession>
<dbReference type="PANTHER" id="PTHR45348:SF2">
    <property type="entry name" value="ZINC-TYPE ALCOHOL DEHYDROGENASE-LIKE PROTEIN C2E1P3.01"/>
    <property type="match status" value="1"/>
</dbReference>
<comment type="caution">
    <text evidence="4">The sequence shown here is derived from an EMBL/GenBank/DDBJ whole genome shotgun (WGS) entry which is preliminary data.</text>
</comment>
<dbReference type="InterPro" id="IPR020843">
    <property type="entry name" value="ER"/>
</dbReference>
<keyword evidence="2" id="KW-0560">Oxidoreductase</keyword>
<dbReference type="Pfam" id="PF08240">
    <property type="entry name" value="ADH_N"/>
    <property type="match status" value="1"/>
</dbReference>
<dbReference type="SUPFAM" id="SSF51735">
    <property type="entry name" value="NAD(P)-binding Rossmann-fold domains"/>
    <property type="match status" value="1"/>
</dbReference>
<keyword evidence="5" id="KW-1185">Reference proteome</keyword>
<reference evidence="4 5" key="1">
    <citation type="submission" date="2024-07" db="EMBL/GenBank/DDBJ databases">
        <title>Section-level genome sequencing and comparative genomics of Aspergillus sections Usti and Cavernicolus.</title>
        <authorList>
            <consortium name="Lawrence Berkeley National Laboratory"/>
            <person name="Nybo J.L."/>
            <person name="Vesth T.C."/>
            <person name="Theobald S."/>
            <person name="Frisvad J.C."/>
            <person name="Larsen T.O."/>
            <person name="Kjaerboelling I."/>
            <person name="Rothschild-Mancinelli K."/>
            <person name="Lyhne E.K."/>
            <person name="Kogle M.E."/>
            <person name="Barry K."/>
            <person name="Clum A."/>
            <person name="Na H."/>
            <person name="Ledsgaard L."/>
            <person name="Lin J."/>
            <person name="Lipzen A."/>
            <person name="Kuo A."/>
            <person name="Riley R."/>
            <person name="Mondo S."/>
            <person name="Labutti K."/>
            <person name="Haridas S."/>
            <person name="Pangalinan J."/>
            <person name="Salamov A.A."/>
            <person name="Simmons B.A."/>
            <person name="Magnuson J.K."/>
            <person name="Chen J."/>
            <person name="Drula E."/>
            <person name="Henrissat B."/>
            <person name="Wiebenga A."/>
            <person name="Lubbers R.J."/>
            <person name="Gomes A.C."/>
            <person name="Makela M.R."/>
            <person name="Stajich J."/>
            <person name="Grigoriev I.V."/>
            <person name="Mortensen U.H."/>
            <person name="De Vries R.P."/>
            <person name="Baker S.E."/>
            <person name="Andersen M.R."/>
        </authorList>
    </citation>
    <scope>NUCLEOTIDE SEQUENCE [LARGE SCALE GENOMIC DNA]</scope>
    <source>
        <strain evidence="4 5">CBS 123904</strain>
    </source>
</reference>
<dbReference type="PANTHER" id="PTHR45348">
    <property type="entry name" value="HYPOTHETICAL OXIDOREDUCTASE (EUROFUNG)"/>
    <property type="match status" value="1"/>
</dbReference>
<evidence type="ECO:0000256" key="1">
    <source>
        <dbReference type="ARBA" id="ARBA00008072"/>
    </source>
</evidence>
<protein>
    <submittedName>
        <fullName evidence="4">GroES-like protein</fullName>
    </submittedName>
</protein>
<dbReference type="CDD" id="cd08249">
    <property type="entry name" value="enoyl_reductase_like"/>
    <property type="match status" value="1"/>
</dbReference>
<dbReference type="Gene3D" id="3.90.180.10">
    <property type="entry name" value="Medium-chain alcohol dehydrogenases, catalytic domain"/>
    <property type="match status" value="1"/>
</dbReference>
<evidence type="ECO:0000313" key="5">
    <source>
        <dbReference type="Proteomes" id="UP001610446"/>
    </source>
</evidence>
<dbReference type="SMART" id="SM00829">
    <property type="entry name" value="PKS_ER"/>
    <property type="match status" value="1"/>
</dbReference>
<dbReference type="Gene3D" id="3.40.50.720">
    <property type="entry name" value="NAD(P)-binding Rossmann-like Domain"/>
    <property type="match status" value="1"/>
</dbReference>
<dbReference type="InterPro" id="IPR047122">
    <property type="entry name" value="Trans-enoyl_RdTase-like"/>
</dbReference>
<dbReference type="Pfam" id="PF00107">
    <property type="entry name" value="ADH_zinc_N"/>
    <property type="match status" value="1"/>
</dbReference>
<organism evidence="4 5">
    <name type="scientific">Aspergillus pseudoustus</name>
    <dbReference type="NCBI Taxonomy" id="1810923"/>
    <lineage>
        <taxon>Eukaryota</taxon>
        <taxon>Fungi</taxon>
        <taxon>Dikarya</taxon>
        <taxon>Ascomycota</taxon>
        <taxon>Pezizomycotina</taxon>
        <taxon>Eurotiomycetes</taxon>
        <taxon>Eurotiomycetidae</taxon>
        <taxon>Eurotiales</taxon>
        <taxon>Aspergillaceae</taxon>
        <taxon>Aspergillus</taxon>
        <taxon>Aspergillus subgen. Nidulantes</taxon>
    </lineage>
</organism>
<evidence type="ECO:0000313" key="4">
    <source>
        <dbReference type="EMBL" id="KAL2841736.1"/>
    </source>
</evidence>